<feature type="compositionally biased region" description="Polar residues" evidence="1">
    <location>
        <begin position="259"/>
        <end position="275"/>
    </location>
</feature>
<keyword evidence="4" id="KW-1185">Reference proteome</keyword>
<feature type="domain" description="HAT C-terminal dimerisation" evidence="2">
    <location>
        <begin position="165"/>
        <end position="227"/>
    </location>
</feature>
<dbReference type="OrthoDB" id="3270520at2759"/>
<feature type="region of interest" description="Disordered" evidence="1">
    <location>
        <begin position="249"/>
        <end position="303"/>
    </location>
</feature>
<evidence type="ECO:0000256" key="1">
    <source>
        <dbReference type="SAM" id="MobiDB-lite"/>
    </source>
</evidence>
<accession>A0A165UT10</accession>
<dbReference type="InterPro" id="IPR008906">
    <property type="entry name" value="HATC_C_dom"/>
</dbReference>
<gene>
    <name evidence="3" type="ORF">NEOLEDRAFT_1175520</name>
</gene>
<evidence type="ECO:0000259" key="2">
    <source>
        <dbReference type="Pfam" id="PF05699"/>
    </source>
</evidence>
<dbReference type="AlphaFoldDB" id="A0A165UT10"/>
<evidence type="ECO:0000313" key="4">
    <source>
        <dbReference type="Proteomes" id="UP000076761"/>
    </source>
</evidence>
<dbReference type="InParanoid" id="A0A165UT10"/>
<dbReference type="SUPFAM" id="SSF53098">
    <property type="entry name" value="Ribonuclease H-like"/>
    <property type="match status" value="1"/>
</dbReference>
<name>A0A165UT10_9AGAM</name>
<protein>
    <recommendedName>
        <fullName evidence="2">HAT C-terminal dimerisation domain-containing protein</fullName>
    </recommendedName>
</protein>
<feature type="compositionally biased region" description="Polar residues" evidence="1">
    <location>
        <begin position="282"/>
        <end position="291"/>
    </location>
</feature>
<dbReference type="Pfam" id="PF05699">
    <property type="entry name" value="Dimer_Tnp_hAT"/>
    <property type="match status" value="1"/>
</dbReference>
<dbReference type="EMBL" id="KV425556">
    <property type="protein sequence ID" value="KZT28657.1"/>
    <property type="molecule type" value="Genomic_DNA"/>
</dbReference>
<sequence length="321" mass="35521">MVPIINNNLFWHYLARVKNHLKPLPFAANVTQAAHCWLDQVLLKFGLLVMQYQGMRDPDDKLVADVIISSLEQRWGKADQDVFIAAVILNPFHKIKPLQKLTIFTNACLFMLMSRLWKHFYAVNVPLAFNKELMEYMNNAGMHMDMDDYAASIDAAVHLKGESPNPLNVWQGFSFSGSELSPPSKLAHQILSICANSASCEHLFSTFGLILTKLQNRMGKKTMLSLAELKMHLQDEHIQNDAVSQCLKHHFGGPRPSQEAATTDQAPSVPPNTSGVVPAAAEQSSGLSGTASDPELEHGEANTSLLRIRLPLNSDLAPTSL</sequence>
<dbReference type="Proteomes" id="UP000076761">
    <property type="component" value="Unassembled WGS sequence"/>
</dbReference>
<dbReference type="STRING" id="1314782.A0A165UT10"/>
<reference evidence="3 4" key="1">
    <citation type="journal article" date="2016" name="Mol. Biol. Evol.">
        <title>Comparative Genomics of Early-Diverging Mushroom-Forming Fungi Provides Insights into the Origins of Lignocellulose Decay Capabilities.</title>
        <authorList>
            <person name="Nagy L.G."/>
            <person name="Riley R."/>
            <person name="Tritt A."/>
            <person name="Adam C."/>
            <person name="Daum C."/>
            <person name="Floudas D."/>
            <person name="Sun H."/>
            <person name="Yadav J.S."/>
            <person name="Pangilinan J."/>
            <person name="Larsson K.H."/>
            <person name="Matsuura K."/>
            <person name="Barry K."/>
            <person name="Labutti K."/>
            <person name="Kuo R."/>
            <person name="Ohm R.A."/>
            <person name="Bhattacharya S.S."/>
            <person name="Shirouzu T."/>
            <person name="Yoshinaga Y."/>
            <person name="Martin F.M."/>
            <person name="Grigoriev I.V."/>
            <person name="Hibbett D.S."/>
        </authorList>
    </citation>
    <scope>NUCLEOTIDE SEQUENCE [LARGE SCALE GENOMIC DNA]</scope>
    <source>
        <strain evidence="3 4">HHB14362 ss-1</strain>
    </source>
</reference>
<dbReference type="GO" id="GO:0046983">
    <property type="term" value="F:protein dimerization activity"/>
    <property type="evidence" value="ECO:0007669"/>
    <property type="project" value="InterPro"/>
</dbReference>
<evidence type="ECO:0000313" key="3">
    <source>
        <dbReference type="EMBL" id="KZT28657.1"/>
    </source>
</evidence>
<proteinExistence type="predicted"/>
<dbReference type="InterPro" id="IPR012337">
    <property type="entry name" value="RNaseH-like_sf"/>
</dbReference>
<organism evidence="3 4">
    <name type="scientific">Neolentinus lepideus HHB14362 ss-1</name>
    <dbReference type="NCBI Taxonomy" id="1314782"/>
    <lineage>
        <taxon>Eukaryota</taxon>
        <taxon>Fungi</taxon>
        <taxon>Dikarya</taxon>
        <taxon>Basidiomycota</taxon>
        <taxon>Agaricomycotina</taxon>
        <taxon>Agaricomycetes</taxon>
        <taxon>Gloeophyllales</taxon>
        <taxon>Gloeophyllaceae</taxon>
        <taxon>Neolentinus</taxon>
    </lineage>
</organism>